<keyword evidence="1" id="KW-0812">Transmembrane</keyword>
<sequence length="541" mass="59656">MAHDGGTALGAGARSYGEYVHGLSHHWRFLQRLDCFMNPDLAVVLKSPVADEVPQERLIGPNARHKKIDIVVLDILDGVAGGPRPGLNSSGYSGSITARFNNLIPGRQDYDDSTSDELRSFLTEEKPSNVRARLYLVEDLSSDVVEILGSTFKLDPNFFAYHIRRCRTHYVELTRNINLSHPFEGFAQFSDAPSRPYFHLEFRRSYRSVGPAIFHPQSVIVRSVELAENVSNVKEKVSVWTDIEVISGRETLTGIFLFDSAMNAPFLSSGEGKARGILYPKFPATPFEALTPGIQSPLRADYVDTLLSNGHQTAEVEVDDIRAYVLYFVMSRTIAEWSHFADLIEKRLVLLEEGLNTIGSHNSALMSREEPKKGMLLATALKELSFLRTQSQGLNREMTFVASVIRGRLKEAVLHQGLGADLVRLQQMGKSWENRTAAIHATIVAWLSIQEGKLAVEQGESLAKLTLLGFVFVPLGCVATVMSVGTLGSSKAYWIYVLIAVPLTAFTILVGGHVGEMLRKGKRRIGGRGGKLEEDGVAGAE</sequence>
<name>A0A9P8I4Y7_9PEZI</name>
<protein>
    <submittedName>
        <fullName evidence="2">Uncharacterized protein</fullName>
    </submittedName>
</protein>
<dbReference type="AlphaFoldDB" id="A0A9P8I4Y7"/>
<proteinExistence type="predicted"/>
<gene>
    <name evidence="2" type="ORF">FGG08_004518</name>
</gene>
<organism evidence="2 3">
    <name type="scientific">Glutinoglossum americanum</name>
    <dbReference type="NCBI Taxonomy" id="1670608"/>
    <lineage>
        <taxon>Eukaryota</taxon>
        <taxon>Fungi</taxon>
        <taxon>Dikarya</taxon>
        <taxon>Ascomycota</taxon>
        <taxon>Pezizomycotina</taxon>
        <taxon>Geoglossomycetes</taxon>
        <taxon>Geoglossales</taxon>
        <taxon>Geoglossaceae</taxon>
        <taxon>Glutinoglossum</taxon>
    </lineage>
</organism>
<evidence type="ECO:0000256" key="1">
    <source>
        <dbReference type="SAM" id="Phobius"/>
    </source>
</evidence>
<keyword evidence="1" id="KW-0472">Membrane</keyword>
<dbReference type="OrthoDB" id="3231000at2759"/>
<feature type="transmembrane region" description="Helical" evidence="1">
    <location>
        <begin position="465"/>
        <end position="487"/>
    </location>
</feature>
<reference evidence="2" key="1">
    <citation type="submission" date="2021-03" db="EMBL/GenBank/DDBJ databases">
        <title>Comparative genomics and phylogenomic investigation of the class Geoglossomycetes provide insights into ecological specialization and systematics.</title>
        <authorList>
            <person name="Melie T."/>
            <person name="Pirro S."/>
            <person name="Miller A.N."/>
            <person name="Quandt A."/>
        </authorList>
    </citation>
    <scope>NUCLEOTIDE SEQUENCE</scope>
    <source>
        <strain evidence="2">GBOQ0MN5Z8</strain>
    </source>
</reference>
<comment type="caution">
    <text evidence="2">The sequence shown here is derived from an EMBL/GenBank/DDBJ whole genome shotgun (WGS) entry which is preliminary data.</text>
</comment>
<accession>A0A9P8I4Y7</accession>
<feature type="transmembrane region" description="Helical" evidence="1">
    <location>
        <begin position="493"/>
        <end position="514"/>
    </location>
</feature>
<keyword evidence="3" id="KW-1185">Reference proteome</keyword>
<evidence type="ECO:0000313" key="3">
    <source>
        <dbReference type="Proteomes" id="UP000698800"/>
    </source>
</evidence>
<dbReference type="Proteomes" id="UP000698800">
    <property type="component" value="Unassembled WGS sequence"/>
</dbReference>
<keyword evidence="1" id="KW-1133">Transmembrane helix</keyword>
<dbReference type="EMBL" id="JAGHQL010000092">
    <property type="protein sequence ID" value="KAH0538927.1"/>
    <property type="molecule type" value="Genomic_DNA"/>
</dbReference>
<evidence type="ECO:0000313" key="2">
    <source>
        <dbReference type="EMBL" id="KAH0538927.1"/>
    </source>
</evidence>